<evidence type="ECO:0000256" key="1">
    <source>
        <dbReference type="SAM" id="Phobius"/>
    </source>
</evidence>
<accession>A0ABR5RL17</accession>
<proteinExistence type="predicted"/>
<evidence type="ECO:0000313" key="3">
    <source>
        <dbReference type="Proteomes" id="UP000054639"/>
    </source>
</evidence>
<feature type="transmembrane region" description="Helical" evidence="1">
    <location>
        <begin position="36"/>
        <end position="55"/>
    </location>
</feature>
<dbReference type="Proteomes" id="UP000054639">
    <property type="component" value="Unassembled WGS sequence"/>
</dbReference>
<keyword evidence="1" id="KW-0472">Membrane</keyword>
<reference evidence="2 3" key="1">
    <citation type="submission" date="2015-11" db="EMBL/GenBank/DDBJ databases">
        <title>Genomic analysis of 38 Legionella species identifies large and diverse effector repertoires.</title>
        <authorList>
            <person name="Burstein D."/>
            <person name="Amaro F."/>
            <person name="Zusman T."/>
            <person name="Lifshitz Z."/>
            <person name="Cohen O."/>
            <person name="Gilbert J.A."/>
            <person name="Pupko T."/>
            <person name="Shuman H.A."/>
            <person name="Segal G."/>
        </authorList>
    </citation>
    <scope>NUCLEOTIDE SEQUENCE [LARGE SCALE GENOMIC DNA]</scope>
    <source>
        <strain evidence="2 3">ATCC 49507</strain>
    </source>
</reference>
<name>A0ABR5RL17_9GAMM</name>
<keyword evidence="3" id="KW-1185">Reference proteome</keyword>
<evidence type="ECO:0000313" key="2">
    <source>
        <dbReference type="EMBL" id="KTD47646.1"/>
    </source>
</evidence>
<keyword evidence="1" id="KW-0812">Transmembrane</keyword>
<dbReference type="EMBL" id="LNYR01000031">
    <property type="protein sequence ID" value="KTD47646.1"/>
    <property type="molecule type" value="Genomic_DNA"/>
</dbReference>
<keyword evidence="1" id="KW-1133">Transmembrane helix</keyword>
<sequence>MLKINYFFYKLSKNKPDTDKKYEEFKFQLNNFLKSIVSLAIFVIMTARAGVAELVDAPDSKSGDGDIVSVRVRPSVPMILFTTALIGSQQLAIYFLF</sequence>
<feature type="transmembrane region" description="Helical" evidence="1">
    <location>
        <begin position="75"/>
        <end position="96"/>
    </location>
</feature>
<protein>
    <submittedName>
        <fullName evidence="2">Uncharacterized protein</fullName>
    </submittedName>
</protein>
<comment type="caution">
    <text evidence="2">The sequence shown here is derived from an EMBL/GenBank/DDBJ whole genome shotgun (WGS) entry which is preliminary data.</text>
</comment>
<gene>
    <name evidence="2" type="ORF">Lqua_2039</name>
</gene>
<organism evidence="2 3">
    <name type="scientific">Legionella quateirensis</name>
    <dbReference type="NCBI Taxonomy" id="45072"/>
    <lineage>
        <taxon>Bacteria</taxon>
        <taxon>Pseudomonadati</taxon>
        <taxon>Pseudomonadota</taxon>
        <taxon>Gammaproteobacteria</taxon>
        <taxon>Legionellales</taxon>
        <taxon>Legionellaceae</taxon>
        <taxon>Legionella</taxon>
    </lineage>
</organism>